<evidence type="ECO:0000313" key="2">
    <source>
        <dbReference type="EMBL" id="PVH96785.1"/>
    </source>
</evidence>
<feature type="compositionally biased region" description="Low complexity" evidence="1">
    <location>
        <begin position="40"/>
        <end position="65"/>
    </location>
</feature>
<feature type="compositionally biased region" description="Pro residues" evidence="1">
    <location>
        <begin position="1"/>
        <end position="13"/>
    </location>
</feature>
<feature type="region of interest" description="Disordered" evidence="1">
    <location>
        <begin position="1210"/>
        <end position="1229"/>
    </location>
</feature>
<feature type="compositionally biased region" description="Low complexity" evidence="1">
    <location>
        <begin position="1377"/>
        <end position="1388"/>
    </location>
</feature>
<feature type="compositionally biased region" description="Basic and acidic residues" evidence="1">
    <location>
        <begin position="844"/>
        <end position="854"/>
    </location>
</feature>
<dbReference type="STRING" id="97972.A0A2V1DFH1"/>
<feature type="compositionally biased region" description="Low complexity" evidence="1">
    <location>
        <begin position="1314"/>
        <end position="1332"/>
    </location>
</feature>
<feature type="compositionally biased region" description="Polar residues" evidence="1">
    <location>
        <begin position="912"/>
        <end position="925"/>
    </location>
</feature>
<feature type="compositionally biased region" description="Basic and acidic residues" evidence="1">
    <location>
        <begin position="1263"/>
        <end position="1275"/>
    </location>
</feature>
<feature type="region of interest" description="Disordered" evidence="1">
    <location>
        <begin position="1244"/>
        <end position="1533"/>
    </location>
</feature>
<feature type="region of interest" description="Disordered" evidence="1">
    <location>
        <begin position="884"/>
        <end position="1050"/>
    </location>
</feature>
<evidence type="ECO:0000313" key="3">
    <source>
        <dbReference type="Proteomes" id="UP000244855"/>
    </source>
</evidence>
<feature type="compositionally biased region" description="Pro residues" evidence="1">
    <location>
        <begin position="1389"/>
        <end position="1400"/>
    </location>
</feature>
<dbReference type="Proteomes" id="UP000244855">
    <property type="component" value="Unassembled WGS sequence"/>
</dbReference>
<feature type="compositionally biased region" description="Polar residues" evidence="1">
    <location>
        <begin position="740"/>
        <end position="762"/>
    </location>
</feature>
<feature type="compositionally biased region" description="Low complexity" evidence="1">
    <location>
        <begin position="1280"/>
        <end position="1298"/>
    </location>
</feature>
<organism evidence="2 3">
    <name type="scientific">Periconia macrospinosa</name>
    <dbReference type="NCBI Taxonomy" id="97972"/>
    <lineage>
        <taxon>Eukaryota</taxon>
        <taxon>Fungi</taxon>
        <taxon>Dikarya</taxon>
        <taxon>Ascomycota</taxon>
        <taxon>Pezizomycotina</taxon>
        <taxon>Dothideomycetes</taxon>
        <taxon>Pleosporomycetidae</taxon>
        <taxon>Pleosporales</taxon>
        <taxon>Massarineae</taxon>
        <taxon>Periconiaceae</taxon>
        <taxon>Periconia</taxon>
    </lineage>
</organism>
<feature type="compositionally biased region" description="Basic and acidic residues" evidence="1">
    <location>
        <begin position="1463"/>
        <end position="1476"/>
    </location>
</feature>
<feature type="region of interest" description="Disordered" evidence="1">
    <location>
        <begin position="1"/>
        <end position="375"/>
    </location>
</feature>
<proteinExistence type="predicted"/>
<feature type="compositionally biased region" description="Polar residues" evidence="1">
    <location>
        <begin position="1004"/>
        <end position="1014"/>
    </location>
</feature>
<feature type="region of interest" description="Disordered" evidence="1">
    <location>
        <begin position="500"/>
        <end position="519"/>
    </location>
</feature>
<feature type="compositionally biased region" description="Low complexity" evidence="1">
    <location>
        <begin position="319"/>
        <end position="333"/>
    </location>
</feature>
<feature type="compositionally biased region" description="Basic and acidic residues" evidence="1">
    <location>
        <begin position="592"/>
        <end position="634"/>
    </location>
</feature>
<gene>
    <name evidence="2" type="ORF">DM02DRAFT_658863</name>
</gene>
<feature type="compositionally biased region" description="Polar residues" evidence="1">
    <location>
        <begin position="103"/>
        <end position="159"/>
    </location>
</feature>
<accession>A0A2V1DFH1</accession>
<feature type="region of interest" description="Disordered" evidence="1">
    <location>
        <begin position="565"/>
        <end position="636"/>
    </location>
</feature>
<feature type="region of interest" description="Disordered" evidence="1">
    <location>
        <begin position="1569"/>
        <end position="1590"/>
    </location>
</feature>
<dbReference type="EMBL" id="KZ805454">
    <property type="protein sequence ID" value="PVH96785.1"/>
    <property type="molecule type" value="Genomic_DNA"/>
</dbReference>
<feature type="region of interest" description="Disordered" evidence="1">
    <location>
        <begin position="648"/>
        <end position="854"/>
    </location>
</feature>
<feature type="compositionally biased region" description="Basic and acidic residues" evidence="1">
    <location>
        <begin position="1017"/>
        <end position="1032"/>
    </location>
</feature>
<sequence length="1590" mass="173277">MSMPNPPPPPPPPAERERNNNGRASRASGMSDVSSGQPWPSRASSRGPPPSRSSQQAPPQAQQPQFHQGIASMLRTSTEMGSVGGITSDLTGVPTFPPKQRRSGTTSRNSARSSHSTRSAGRTSQSQSQYQDYGRTASRQSRENMNNVPWVSDSLSPTIYSVAGSSPLVPRAQQQLGPRSRSLTTAQTAGMRSQPSQYSVGSPPSYDFLRRPPSRPESPVPNSYRMQRPSGRPGSPALSENNVYPQPPRPTYGNGHQYRQSSFPVAVRNGYPSDFNINQLEGPYGWSGPPSRSRTPASVGEFGPENQPPLTQYRHPVPSRRGMSQRSQRSIGSEGHQSAKASLSSQSTNQRFDSDGPSSDATNPPTPQDNQLGNHTLRSLTMNPMYHEKTVTRKEEVLYYDGSEAFEMQESSMIHHETHDIKTIEEEQPAYETITSRGNVNIAEGNVGAVAAREVEVAEPQVSSPVPRRLTRDFVKSVLEPVSTIGNLDSSRELAETVSQDVEKDDGDQETVDSGQKPSTVALRPVEQTVSRHSILSQAESTIMNSSTLKFAVDSAIPIVAEKGITMETEGDDDPAREYNAQSPTEDGMSDLLDRYQHTDDKTEGDPLNDVRADTNDGVEKKGNHVAKPSDEQSFKPCADRMNTNEQSVQNSIPVPSENYDGLPAPGKPRNDAHTGSFKTCKDTVTPDRMNSLPIVQETPSDVVGSTVLEPNPEKLRSQPPAGVPAAVDENWPLPVNRDINASQSMTGQQSSMNAPAKSSSAPLLDNGKHKPPVIPPRQSSNKPIAKLLRPFFSRRSKTGSDISSKGGENTIPEDASTRADGSKIPTPPPMRDRPVSGNMLSAVDKEPDSQKDRGEFMNISHREHPSALAVGAAGTDPSSVLKPEIANAFSSDKAINAPRSNQYPPMEHPFNDSSSNFRAQSSPFMSVENLEPNHRDSQSTTHLSWPNPRSVSRPVNPYEQSRATMHEKEETTTDLARPGYTYQSRYQSGYLPDVKEESHEDSSLNTSASNLKRSSVRLDRGGNEQEVRAVDDVSMPVRDMPAQSQSMSALERSHLPSLYFTKDNLMADVLQKLPSSESVEVPETEQQGPVDDDTRPKEAAGAIYKDKLRSLFSPLYKKASPEKVAARQAAVDQAVGKKALSSDRQRNLSPHLMEELDKLTVPSTEDLNERISGYLESKGAGEIGETSAEWVDSSGGGFVKTAIEKIHEVGSGPTNKSSNARLRAVPGSPKLMLVHDEVYQNMTGRKEVEGGGQGLGVVGGAAEEKDPHPNRARDTGSVTTTSLTPAPATTPALQSTPRSLPLANLESETHRNSTSSLRSASSAQTGSSTDTRPWNSSRNYPWAKDSSADFALTSPATPRYPPRLGPSHLRYGSGASSETVTPSTATPSPTPLGSSPPPSRGAFSSASTRGKVLTHHRPTSNRRNITIRSAPLEPISENSWPPGAQEVTVAHVAGERYPPSYHQRDSHFPAEDVDHAQYASDEEPVLSPRRQSRSEKKKARRDAKTRLEEHRQSCTEDSLDLPSRRNRNTFTGVEGMPKVTYITKNTIKKVKDFGRRIAEKLRNLRPHKARSFEPRVSIDRTASLRAPRD</sequence>
<feature type="compositionally biased region" description="Gly residues" evidence="1">
    <location>
        <begin position="1251"/>
        <end position="1260"/>
    </location>
</feature>
<feature type="compositionally biased region" description="Polar residues" evidence="1">
    <location>
        <begin position="172"/>
        <end position="202"/>
    </location>
</feature>
<feature type="compositionally biased region" description="Basic and acidic residues" evidence="1">
    <location>
        <begin position="994"/>
        <end position="1003"/>
    </location>
</feature>
<reference evidence="2 3" key="1">
    <citation type="journal article" date="2018" name="Sci. Rep.">
        <title>Comparative genomics provides insights into the lifestyle and reveals functional heterogeneity of dark septate endophytic fungi.</title>
        <authorList>
            <person name="Knapp D.G."/>
            <person name="Nemeth J.B."/>
            <person name="Barry K."/>
            <person name="Hainaut M."/>
            <person name="Henrissat B."/>
            <person name="Johnson J."/>
            <person name="Kuo A."/>
            <person name="Lim J.H.P."/>
            <person name="Lipzen A."/>
            <person name="Nolan M."/>
            <person name="Ohm R.A."/>
            <person name="Tamas L."/>
            <person name="Grigoriev I.V."/>
            <person name="Spatafora J.W."/>
            <person name="Nagy L.G."/>
            <person name="Kovacs G.M."/>
        </authorList>
    </citation>
    <scope>NUCLEOTIDE SEQUENCE [LARGE SCALE GENOMIC DNA]</scope>
    <source>
        <strain evidence="2 3">DSE2036</strain>
    </source>
</reference>
<feature type="region of interest" description="Disordered" evidence="1">
    <location>
        <begin position="1075"/>
        <end position="1101"/>
    </location>
</feature>
<feature type="compositionally biased region" description="Polar residues" evidence="1">
    <location>
        <begin position="335"/>
        <end position="375"/>
    </location>
</feature>
<protein>
    <submittedName>
        <fullName evidence="2">Uncharacterized protein</fullName>
    </submittedName>
</protein>
<dbReference type="OrthoDB" id="3922633at2759"/>
<feature type="compositionally biased region" description="Polar residues" evidence="1">
    <location>
        <begin position="939"/>
        <end position="951"/>
    </location>
</feature>
<feature type="compositionally biased region" description="Basic and acidic residues" evidence="1">
    <location>
        <begin position="1503"/>
        <end position="1515"/>
    </location>
</feature>
<name>A0A2V1DFH1_9PLEO</name>
<keyword evidence="3" id="KW-1185">Reference proteome</keyword>
<evidence type="ECO:0000256" key="1">
    <source>
        <dbReference type="SAM" id="MobiDB-lite"/>
    </source>
</evidence>